<proteinExistence type="inferred from homology"/>
<keyword evidence="4" id="KW-1185">Reference proteome</keyword>
<evidence type="ECO:0000313" key="4">
    <source>
        <dbReference type="Proteomes" id="UP001557485"/>
    </source>
</evidence>
<protein>
    <submittedName>
        <fullName evidence="3">Cytochrome P450</fullName>
    </submittedName>
</protein>
<dbReference type="SUPFAM" id="SSF48264">
    <property type="entry name" value="Cytochrome P450"/>
    <property type="match status" value="1"/>
</dbReference>
<dbReference type="PRINTS" id="PR00385">
    <property type="entry name" value="P450"/>
</dbReference>
<comment type="caution">
    <text evidence="3">The sequence shown here is derived from an EMBL/GenBank/DDBJ whole genome shotgun (WGS) entry which is preliminary data.</text>
</comment>
<keyword evidence="2" id="KW-0479">Metal-binding</keyword>
<keyword evidence="2" id="KW-0349">Heme</keyword>
<reference evidence="3 4" key="1">
    <citation type="journal article" date="2011" name="Int. J. Syst. Evol. Microbiol.">
        <title>Zhongshania antarctica gen. nov., sp. nov. and Zhongshania guokunii sp. nov., gammaproteobacteria respectively isolated from coastal attached (fast) ice and surface seawater of the Antarctic.</title>
        <authorList>
            <person name="Li H.J."/>
            <person name="Zhang X.Y."/>
            <person name="Chen C.X."/>
            <person name="Zhang Y.J."/>
            <person name="Gao Z.M."/>
            <person name="Yu Y."/>
            <person name="Chen X.L."/>
            <person name="Chen B."/>
            <person name="Zhang Y.Z."/>
        </authorList>
    </citation>
    <scope>NUCLEOTIDE SEQUENCE [LARGE SCALE GENOMIC DNA]</scope>
    <source>
        <strain evidence="3 4">ZS6-22T</strain>
    </source>
</reference>
<dbReference type="InterPro" id="IPR017972">
    <property type="entry name" value="Cyt_P450_CS"/>
</dbReference>
<dbReference type="InterPro" id="IPR002397">
    <property type="entry name" value="Cyt_P450_B"/>
</dbReference>
<keyword evidence="2" id="KW-0560">Oxidoreductase</keyword>
<name>A0ABV3UB92_9GAMM</name>
<dbReference type="EMBL" id="JBFRYA010000031">
    <property type="protein sequence ID" value="MEX1670990.1"/>
    <property type="molecule type" value="Genomic_DNA"/>
</dbReference>
<dbReference type="InterPro" id="IPR001128">
    <property type="entry name" value="Cyt_P450"/>
</dbReference>
<dbReference type="Pfam" id="PF00067">
    <property type="entry name" value="p450"/>
    <property type="match status" value="1"/>
</dbReference>
<dbReference type="InterPro" id="IPR036396">
    <property type="entry name" value="Cyt_P450_sf"/>
</dbReference>
<dbReference type="Proteomes" id="UP001557485">
    <property type="component" value="Unassembled WGS sequence"/>
</dbReference>
<evidence type="ECO:0000256" key="2">
    <source>
        <dbReference type="RuleBase" id="RU000461"/>
    </source>
</evidence>
<comment type="similarity">
    <text evidence="1 2">Belongs to the cytochrome P450 family.</text>
</comment>
<dbReference type="PROSITE" id="PS00086">
    <property type="entry name" value="CYTOCHROME_P450"/>
    <property type="match status" value="1"/>
</dbReference>
<keyword evidence="2" id="KW-0503">Monooxygenase</keyword>
<evidence type="ECO:0000313" key="3">
    <source>
        <dbReference type="EMBL" id="MEX1670990.1"/>
    </source>
</evidence>
<gene>
    <name evidence="3" type="ORF">AB4876_18965</name>
</gene>
<dbReference type="PRINTS" id="PR00359">
    <property type="entry name" value="BP450"/>
</dbReference>
<accession>A0ABV3UB92</accession>
<dbReference type="Gene3D" id="1.10.630.10">
    <property type="entry name" value="Cytochrome P450"/>
    <property type="match status" value="1"/>
</dbReference>
<organism evidence="3 4">
    <name type="scientific">Zhongshania guokunii</name>
    <dbReference type="NCBI Taxonomy" id="641783"/>
    <lineage>
        <taxon>Bacteria</taxon>
        <taxon>Pseudomonadati</taxon>
        <taxon>Pseudomonadota</taxon>
        <taxon>Gammaproteobacteria</taxon>
        <taxon>Cellvibrionales</taxon>
        <taxon>Spongiibacteraceae</taxon>
        <taxon>Zhongshania</taxon>
    </lineage>
</organism>
<dbReference type="CDD" id="cd11035">
    <property type="entry name" value="P450cam-like"/>
    <property type="match status" value="1"/>
</dbReference>
<dbReference type="RefSeq" id="WP_368383257.1">
    <property type="nucleotide sequence ID" value="NZ_JBFRYA010000031.1"/>
</dbReference>
<keyword evidence="2" id="KW-0408">Iron</keyword>
<dbReference type="PANTHER" id="PTHR46696">
    <property type="entry name" value="P450, PUTATIVE (EUROFUNG)-RELATED"/>
    <property type="match status" value="1"/>
</dbReference>
<sequence length="404" mass="45604">MFPFKSKLPSVAPPHIAAGLTYDFDIFSDSARGGDVHASHKALHNSAPDIFYTPRNGGHWIATRMEDVREIMLSPELFSSSKAPFSPDVAKLGLSLPPQDMDRPDHAHYRMLLMKFLSPQKVVQLESQIRELAIGLIEDVKPKGACEFMSAVSVPIPVKTFMGLMHMDQSRYEEFVRWANGILASDTMLKRLPPFVRMRFYLKSLIRQRVKSPSDDPISILLASEVGGEKLSHKRVLEMCNLLFLAGLDTVTNAMTFSIRHLAENPEFQQQLRDKPELIPSAIEELLRRYSFPNIPRRVACDMEFKGVQMRAGDRIICSLAAANNDDRALENPSLVDLERPKFRHMAFNGGPHNCAGATLARLELRVFLEEWLVRMPAFSVEEGFTPKVRGGAVMAMESLQLRW</sequence>
<dbReference type="PANTHER" id="PTHR46696:SF6">
    <property type="entry name" value="P450, PUTATIVE (EUROFUNG)-RELATED"/>
    <property type="match status" value="1"/>
</dbReference>
<evidence type="ECO:0000256" key="1">
    <source>
        <dbReference type="ARBA" id="ARBA00010617"/>
    </source>
</evidence>